<name>A0AAW1S3L3_9CHLO</name>
<feature type="compositionally biased region" description="Low complexity" evidence="1">
    <location>
        <begin position="573"/>
        <end position="587"/>
    </location>
</feature>
<protein>
    <submittedName>
        <fullName evidence="2">Uncharacterized protein</fullName>
    </submittedName>
</protein>
<dbReference type="PANTHER" id="PTHR36325:SF1">
    <property type="entry name" value="MYOSIN-2 HEAVY CHAIN-LIKE PROTEIN"/>
    <property type="match status" value="1"/>
</dbReference>
<feature type="compositionally biased region" description="Low complexity" evidence="1">
    <location>
        <begin position="110"/>
        <end position="123"/>
    </location>
</feature>
<dbReference type="EMBL" id="JALJOS010000004">
    <property type="protein sequence ID" value="KAK9840427.1"/>
    <property type="molecule type" value="Genomic_DNA"/>
</dbReference>
<evidence type="ECO:0000256" key="1">
    <source>
        <dbReference type="SAM" id="MobiDB-lite"/>
    </source>
</evidence>
<dbReference type="Proteomes" id="UP001438707">
    <property type="component" value="Unassembled WGS sequence"/>
</dbReference>
<gene>
    <name evidence="2" type="ORF">WJX74_009770</name>
</gene>
<accession>A0AAW1S3L3</accession>
<evidence type="ECO:0000313" key="3">
    <source>
        <dbReference type="Proteomes" id="UP001438707"/>
    </source>
</evidence>
<dbReference type="AlphaFoldDB" id="A0AAW1S3L3"/>
<feature type="compositionally biased region" description="Low complexity" evidence="1">
    <location>
        <begin position="168"/>
        <end position="189"/>
    </location>
</feature>
<feature type="compositionally biased region" description="Basic residues" evidence="1">
    <location>
        <begin position="860"/>
        <end position="869"/>
    </location>
</feature>
<feature type="compositionally biased region" description="Low complexity" evidence="1">
    <location>
        <begin position="755"/>
        <end position="770"/>
    </location>
</feature>
<feature type="compositionally biased region" description="Basic and acidic residues" evidence="1">
    <location>
        <begin position="391"/>
        <end position="400"/>
    </location>
</feature>
<keyword evidence="3" id="KW-1185">Reference proteome</keyword>
<feature type="compositionally biased region" description="Polar residues" evidence="1">
    <location>
        <begin position="834"/>
        <end position="847"/>
    </location>
</feature>
<evidence type="ECO:0000313" key="2">
    <source>
        <dbReference type="EMBL" id="KAK9840427.1"/>
    </source>
</evidence>
<feature type="region of interest" description="Disordered" evidence="1">
    <location>
        <begin position="1"/>
        <end position="213"/>
    </location>
</feature>
<comment type="caution">
    <text evidence="2">The sequence shown here is derived from an EMBL/GenBank/DDBJ whole genome shotgun (WGS) entry which is preliminary data.</text>
</comment>
<feature type="compositionally biased region" description="Polar residues" evidence="1">
    <location>
        <begin position="411"/>
        <end position="425"/>
    </location>
</feature>
<feature type="compositionally biased region" description="Basic and acidic residues" evidence="1">
    <location>
        <begin position="771"/>
        <end position="783"/>
    </location>
</feature>
<feature type="compositionally biased region" description="Polar residues" evidence="1">
    <location>
        <begin position="798"/>
        <end position="825"/>
    </location>
</feature>
<proteinExistence type="predicted"/>
<feature type="compositionally biased region" description="Polar residues" evidence="1">
    <location>
        <begin position="556"/>
        <end position="568"/>
    </location>
</feature>
<dbReference type="PANTHER" id="PTHR36325">
    <property type="entry name" value="MYOSIN-2 HEAVY CHAIN-LIKE PROTEIN"/>
    <property type="match status" value="1"/>
</dbReference>
<feature type="compositionally biased region" description="Basic and acidic residues" evidence="1">
    <location>
        <begin position="601"/>
        <end position="610"/>
    </location>
</feature>
<feature type="compositionally biased region" description="Low complexity" evidence="1">
    <location>
        <begin position="614"/>
        <end position="630"/>
    </location>
</feature>
<feature type="compositionally biased region" description="Basic and acidic residues" evidence="1">
    <location>
        <begin position="190"/>
        <end position="202"/>
    </location>
</feature>
<reference evidence="2 3" key="1">
    <citation type="journal article" date="2024" name="Nat. Commun.">
        <title>Phylogenomics reveals the evolutionary origins of lichenization in chlorophyte algae.</title>
        <authorList>
            <person name="Puginier C."/>
            <person name="Libourel C."/>
            <person name="Otte J."/>
            <person name="Skaloud P."/>
            <person name="Haon M."/>
            <person name="Grisel S."/>
            <person name="Petersen M."/>
            <person name="Berrin J.G."/>
            <person name="Delaux P.M."/>
            <person name="Dal Grande F."/>
            <person name="Keller J."/>
        </authorList>
    </citation>
    <scope>NUCLEOTIDE SEQUENCE [LARGE SCALE GENOMIC DNA]</scope>
    <source>
        <strain evidence="2 3">SAG 2145</strain>
    </source>
</reference>
<feature type="compositionally biased region" description="Low complexity" evidence="1">
    <location>
        <begin position="361"/>
        <end position="375"/>
    </location>
</feature>
<feature type="compositionally biased region" description="Polar residues" evidence="1">
    <location>
        <begin position="674"/>
        <end position="712"/>
    </location>
</feature>
<organism evidence="2 3">
    <name type="scientific">Apatococcus lobatus</name>
    <dbReference type="NCBI Taxonomy" id="904363"/>
    <lineage>
        <taxon>Eukaryota</taxon>
        <taxon>Viridiplantae</taxon>
        <taxon>Chlorophyta</taxon>
        <taxon>core chlorophytes</taxon>
        <taxon>Trebouxiophyceae</taxon>
        <taxon>Chlorellales</taxon>
        <taxon>Chlorellaceae</taxon>
        <taxon>Apatococcus</taxon>
    </lineage>
</organism>
<feature type="region of interest" description="Disordered" evidence="1">
    <location>
        <begin position="291"/>
        <end position="310"/>
    </location>
</feature>
<feature type="compositionally biased region" description="Basic and acidic residues" evidence="1">
    <location>
        <begin position="337"/>
        <end position="358"/>
    </location>
</feature>
<feature type="compositionally biased region" description="Low complexity" evidence="1">
    <location>
        <begin position="482"/>
        <end position="495"/>
    </location>
</feature>
<feature type="compositionally biased region" description="Basic and acidic residues" evidence="1">
    <location>
        <begin position="291"/>
        <end position="300"/>
    </location>
</feature>
<sequence>MEQPGTAFRVLRSGRRIETPSHKTYGHNRSSEARRPGSGDSGEAVSAHDSVERWLSASYEAAEPEPLVLSDRKDRDSMKLSGAESADGVDVDGADGRSSNGDEMTPGLLAAMRRASQQMAAAQPDDSGPSPATAVEEDQASALTPPPKTPAKQKFDSILGDLRSSGQHAESMAHQASQSSAAMKAATSKIQEEPATIKKPSADDGIAPRTEPGLASAIDSIQSQDTPGQKQAAQGLTAASIMTPHTKQLAAGYIPRRQQPEPSFLDRKVRTLQEDDDLSLRLSAMKVHKSRLEHEKEQAAQRRTSMSDTDKATVGRIVNTAVRNAVATNGHSLGETLRPHESRLEREQRMATELRKSDQLTTDSSATARRAGASRQPAPELEGLGGIKRQSRLEKEKERAAAVPRRVPSFMRSTSSFDQMKNQSLDDALSKKHKSKLQRDQEAAKSKPSSAAPLRRPQTANVPGLDTLRVHKSKLERDKENAAAAVAASTDGAAAKPATNARSSDAWQGQALGGSVNTHRSKLQKEKDAWAAAERQQGPAPTRPQTAAASFKPRPRQTSKGGFGSTSARPMLAANKASHSAASSRASLPPKQQAEAPELPKPIELRHQDEQAEAELASAVAAALHSARVRQNSTSSSGRASPPVSDATRISATGKGPIGITSAAAKASPRASFDVSSQRLSQSNDRPGFLQNNPVPLRSSASGNPMHSSAKQATPDGATHQPKPANIVDPARRRSSSAGFNSSTSRSETQPGRPSSGRTSASKTSSSGNTRSDHSRRSAESVHPKPSNGVQDAPSLRCSISTGANGSSNNPKIAQSKMSAASQAPMTPAALAMSKSQLMTTPASSRVPSYMRATESSSSMKKKTRKADQ</sequence>
<feature type="compositionally biased region" description="Polar residues" evidence="1">
    <location>
        <begin position="736"/>
        <end position="753"/>
    </location>
</feature>
<feature type="region of interest" description="Disordered" evidence="1">
    <location>
        <begin position="327"/>
        <end position="869"/>
    </location>
</feature>